<dbReference type="EMBL" id="BLXT01008428">
    <property type="protein sequence ID" value="GFO48522.1"/>
    <property type="molecule type" value="Genomic_DNA"/>
</dbReference>
<reference evidence="1 2" key="1">
    <citation type="journal article" date="2021" name="Elife">
        <title>Chloroplast acquisition without the gene transfer in kleptoplastic sea slugs, Plakobranchus ocellatus.</title>
        <authorList>
            <person name="Maeda T."/>
            <person name="Takahashi S."/>
            <person name="Yoshida T."/>
            <person name="Shimamura S."/>
            <person name="Takaki Y."/>
            <person name="Nagai Y."/>
            <person name="Toyoda A."/>
            <person name="Suzuki Y."/>
            <person name="Arimoto A."/>
            <person name="Ishii H."/>
            <person name="Satoh N."/>
            <person name="Nishiyama T."/>
            <person name="Hasebe M."/>
            <person name="Maruyama T."/>
            <person name="Minagawa J."/>
            <person name="Obokata J."/>
            <person name="Shigenobu S."/>
        </authorList>
    </citation>
    <scope>NUCLEOTIDE SEQUENCE [LARGE SCALE GENOMIC DNA]</scope>
</reference>
<protein>
    <recommendedName>
        <fullName evidence="3">C-type lectin domain-containing protein</fullName>
    </recommendedName>
</protein>
<dbReference type="Gene3D" id="3.10.100.10">
    <property type="entry name" value="Mannose-Binding Protein A, subunit A"/>
    <property type="match status" value="1"/>
</dbReference>
<dbReference type="InterPro" id="IPR016187">
    <property type="entry name" value="CTDL_fold"/>
</dbReference>
<sequence>MDHRYEHLRIPFEMINLGATLTRVLMLLVRGLNNAVDFVDDNGPQSNLRGPHEDSEALQEAYWYNLACSSKIFYFCEKPIFSDSVCQVGNFGRECERYCNCADRQEACSISTGSCLSGCAPGYTGEDCWIREVTLCGEGWKLTPSLQTCVKAYKPEHWKTWHQARSICQQNGGDLVTIRDSDMANFTLGQYREQYCESCLNKQHVQDLPPCFYRALYMSPWDRSDCNGSTGLRRVDASALLILLIDSSSGVK</sequence>
<proteinExistence type="predicted"/>
<dbReference type="CDD" id="cd00037">
    <property type="entry name" value="CLECT"/>
    <property type="match status" value="1"/>
</dbReference>
<dbReference type="AlphaFoldDB" id="A0AAV4DW48"/>
<dbReference type="InterPro" id="IPR016186">
    <property type="entry name" value="C-type_lectin-like/link_sf"/>
</dbReference>
<dbReference type="SUPFAM" id="SSF56436">
    <property type="entry name" value="C-type lectin-like"/>
    <property type="match status" value="1"/>
</dbReference>
<comment type="caution">
    <text evidence="1">The sequence shown here is derived from an EMBL/GenBank/DDBJ whole genome shotgun (WGS) entry which is preliminary data.</text>
</comment>
<name>A0AAV4DW48_9GAST</name>
<gene>
    <name evidence="1" type="ORF">PoB_007502700</name>
</gene>
<dbReference type="Proteomes" id="UP000735302">
    <property type="component" value="Unassembled WGS sequence"/>
</dbReference>
<accession>A0AAV4DW48</accession>
<evidence type="ECO:0008006" key="3">
    <source>
        <dbReference type="Google" id="ProtNLM"/>
    </source>
</evidence>
<evidence type="ECO:0000313" key="1">
    <source>
        <dbReference type="EMBL" id="GFO48522.1"/>
    </source>
</evidence>
<keyword evidence="2" id="KW-1185">Reference proteome</keyword>
<evidence type="ECO:0000313" key="2">
    <source>
        <dbReference type="Proteomes" id="UP000735302"/>
    </source>
</evidence>
<organism evidence="1 2">
    <name type="scientific">Plakobranchus ocellatus</name>
    <dbReference type="NCBI Taxonomy" id="259542"/>
    <lineage>
        <taxon>Eukaryota</taxon>
        <taxon>Metazoa</taxon>
        <taxon>Spiralia</taxon>
        <taxon>Lophotrochozoa</taxon>
        <taxon>Mollusca</taxon>
        <taxon>Gastropoda</taxon>
        <taxon>Heterobranchia</taxon>
        <taxon>Euthyneura</taxon>
        <taxon>Panpulmonata</taxon>
        <taxon>Sacoglossa</taxon>
        <taxon>Placobranchoidea</taxon>
        <taxon>Plakobranchidae</taxon>
        <taxon>Plakobranchus</taxon>
    </lineage>
</organism>